<protein>
    <submittedName>
        <fullName evidence="3">Glycosyltransferase family 4 protein</fullName>
        <ecNumber evidence="3">2.4.-.-</ecNumber>
    </submittedName>
</protein>
<proteinExistence type="predicted"/>
<dbReference type="EC" id="2.4.-.-" evidence="3"/>
<evidence type="ECO:0000313" key="3">
    <source>
        <dbReference type="EMBL" id="MFD1217809.1"/>
    </source>
</evidence>
<evidence type="ECO:0000313" key="4">
    <source>
        <dbReference type="Proteomes" id="UP001597264"/>
    </source>
</evidence>
<evidence type="ECO:0000256" key="1">
    <source>
        <dbReference type="ARBA" id="ARBA00022679"/>
    </source>
</evidence>
<feature type="domain" description="Glycosyl transferase family 1" evidence="2">
    <location>
        <begin position="134"/>
        <end position="272"/>
    </location>
</feature>
<dbReference type="Proteomes" id="UP001597264">
    <property type="component" value="Unassembled WGS sequence"/>
</dbReference>
<dbReference type="CDD" id="cd03801">
    <property type="entry name" value="GT4_PimA-like"/>
    <property type="match status" value="1"/>
</dbReference>
<dbReference type="EMBL" id="JBHTLR010000019">
    <property type="protein sequence ID" value="MFD1217809.1"/>
    <property type="molecule type" value="Genomic_DNA"/>
</dbReference>
<comment type="caution">
    <text evidence="3">The sequence shown here is derived from an EMBL/GenBank/DDBJ whole genome shotgun (WGS) entry which is preliminary data.</text>
</comment>
<dbReference type="GO" id="GO:0016757">
    <property type="term" value="F:glycosyltransferase activity"/>
    <property type="evidence" value="ECO:0007669"/>
    <property type="project" value="UniProtKB-KW"/>
</dbReference>
<sequence>MKINHVMGNSVQSSIFDAFIGYFKKYAPPSVEHFVSPDPIEGCDVYHHHRPHISKSIPQNSVCTVHHDPKDHDGWLNLEQFIAAYRDSAAVVCLNSEQERLLSSRHQIDNTVVIPHGINTEVFNDKVRVRLRDEKVTLGFFSRRYGRGVKGEFRLYEIAKRLPPERFRFFLVGKDRLVDAKKLESMGFEVDCYEFLPYRLMPDAYARIDALLILSNFEGGPACIPEAVYTQTPIFSTRVGMAVDYVRPSLGENGLFIDQDLDVAAEDISDFFALKKSLSFTSVLSWQDVVSNYHSVYQAVVEKNESRYFNLGSGSYSQKEFFQLI</sequence>
<dbReference type="InterPro" id="IPR001296">
    <property type="entry name" value="Glyco_trans_1"/>
</dbReference>
<accession>A0ABW3UBU1</accession>
<keyword evidence="1 3" id="KW-0808">Transferase</keyword>
<organism evidence="3 4">
    <name type="scientific">Microbulbifer celer</name>
    <dbReference type="NCBI Taxonomy" id="435905"/>
    <lineage>
        <taxon>Bacteria</taxon>
        <taxon>Pseudomonadati</taxon>
        <taxon>Pseudomonadota</taxon>
        <taxon>Gammaproteobacteria</taxon>
        <taxon>Cellvibrionales</taxon>
        <taxon>Microbulbiferaceae</taxon>
        <taxon>Microbulbifer</taxon>
    </lineage>
</organism>
<keyword evidence="4" id="KW-1185">Reference proteome</keyword>
<dbReference type="PANTHER" id="PTHR46401:SF2">
    <property type="entry name" value="GLYCOSYLTRANSFERASE WBBK-RELATED"/>
    <property type="match status" value="1"/>
</dbReference>
<keyword evidence="3" id="KW-0328">Glycosyltransferase</keyword>
<dbReference type="RefSeq" id="WP_230438925.1">
    <property type="nucleotide sequence ID" value="NZ_CP087715.1"/>
</dbReference>
<dbReference type="SUPFAM" id="SSF53756">
    <property type="entry name" value="UDP-Glycosyltransferase/glycogen phosphorylase"/>
    <property type="match status" value="1"/>
</dbReference>
<dbReference type="Gene3D" id="3.40.50.2000">
    <property type="entry name" value="Glycogen Phosphorylase B"/>
    <property type="match status" value="2"/>
</dbReference>
<gene>
    <name evidence="3" type="ORF">ACFQ2X_14450</name>
</gene>
<name>A0ABW3UBU1_9GAMM</name>
<reference evidence="4" key="1">
    <citation type="journal article" date="2019" name="Int. J. Syst. Evol. Microbiol.">
        <title>The Global Catalogue of Microorganisms (GCM) 10K type strain sequencing project: providing services to taxonomists for standard genome sequencing and annotation.</title>
        <authorList>
            <consortium name="The Broad Institute Genomics Platform"/>
            <consortium name="The Broad Institute Genome Sequencing Center for Infectious Disease"/>
            <person name="Wu L."/>
            <person name="Ma J."/>
        </authorList>
    </citation>
    <scope>NUCLEOTIDE SEQUENCE [LARGE SCALE GENOMIC DNA]</scope>
    <source>
        <strain evidence="4">CCUG 54356</strain>
    </source>
</reference>
<dbReference type="Pfam" id="PF00534">
    <property type="entry name" value="Glycos_transf_1"/>
    <property type="match status" value="1"/>
</dbReference>
<dbReference type="PANTHER" id="PTHR46401">
    <property type="entry name" value="GLYCOSYLTRANSFERASE WBBK-RELATED"/>
    <property type="match status" value="1"/>
</dbReference>
<evidence type="ECO:0000259" key="2">
    <source>
        <dbReference type="Pfam" id="PF00534"/>
    </source>
</evidence>